<dbReference type="OrthoDB" id="457670at2"/>
<dbReference type="PANTHER" id="PTHR43483">
    <property type="entry name" value="MEMBRANE TRANSPORTER PROTEIN HI_0806-RELATED"/>
    <property type="match status" value="1"/>
</dbReference>
<keyword evidence="5" id="KW-1003">Cell membrane</keyword>
<dbReference type="AlphaFoldDB" id="A0A077DFJ4"/>
<feature type="transmembrane region" description="Helical" evidence="5">
    <location>
        <begin position="52"/>
        <end position="74"/>
    </location>
</feature>
<feature type="transmembrane region" description="Helical" evidence="5">
    <location>
        <begin position="7"/>
        <end position="40"/>
    </location>
</feature>
<evidence type="ECO:0000256" key="4">
    <source>
        <dbReference type="ARBA" id="ARBA00023136"/>
    </source>
</evidence>
<accession>A0A077DFJ4</accession>
<dbReference type="Pfam" id="PF01925">
    <property type="entry name" value="TauE"/>
    <property type="match status" value="1"/>
</dbReference>
<reference evidence="6 7" key="1">
    <citation type="journal article" date="2014" name="BMC Genomics">
        <title>A genomic perspective on a new bacterial genus and species from the Alcaligenaceae family, Basilea psittacipulmonis.</title>
        <authorList>
            <person name="Whiteson K.L."/>
            <person name="Hernandez D."/>
            <person name="Lazarevic V."/>
            <person name="Gaia N."/>
            <person name="Farinelli L."/>
            <person name="Francois P."/>
            <person name="Pilo P."/>
            <person name="Frey J."/>
            <person name="Schrenzel J."/>
        </authorList>
    </citation>
    <scope>NUCLEOTIDE SEQUENCE [LARGE SCALE GENOMIC DNA]</scope>
    <source>
        <strain evidence="6 7">DSM 24701</strain>
    </source>
</reference>
<name>A0A077DFJ4_9BURK</name>
<evidence type="ECO:0000313" key="7">
    <source>
        <dbReference type="Proteomes" id="UP000028945"/>
    </source>
</evidence>
<feature type="transmembrane region" description="Helical" evidence="5">
    <location>
        <begin position="86"/>
        <end position="105"/>
    </location>
</feature>
<evidence type="ECO:0000256" key="2">
    <source>
        <dbReference type="ARBA" id="ARBA00022692"/>
    </source>
</evidence>
<dbReference type="EMBL" id="CP009238">
    <property type="protein sequence ID" value="AIL31933.1"/>
    <property type="molecule type" value="Genomic_DNA"/>
</dbReference>
<comment type="subcellular location">
    <subcellularLocation>
        <location evidence="5">Cell membrane</location>
        <topology evidence="5">Multi-pass membrane protein</topology>
    </subcellularLocation>
    <subcellularLocation>
        <location evidence="1">Membrane</location>
        <topology evidence="1">Multi-pass membrane protein</topology>
    </subcellularLocation>
</comment>
<keyword evidence="2 5" id="KW-0812">Transmembrane</keyword>
<organism evidence="6 7">
    <name type="scientific">Basilea psittacipulmonis DSM 24701</name>
    <dbReference type="NCBI Taxonomy" id="1072685"/>
    <lineage>
        <taxon>Bacteria</taxon>
        <taxon>Pseudomonadati</taxon>
        <taxon>Pseudomonadota</taxon>
        <taxon>Betaproteobacteria</taxon>
        <taxon>Burkholderiales</taxon>
        <taxon>Alcaligenaceae</taxon>
        <taxon>Basilea</taxon>
    </lineage>
</organism>
<evidence type="ECO:0000256" key="3">
    <source>
        <dbReference type="ARBA" id="ARBA00022989"/>
    </source>
</evidence>
<evidence type="ECO:0000256" key="5">
    <source>
        <dbReference type="RuleBase" id="RU363041"/>
    </source>
</evidence>
<dbReference type="InterPro" id="IPR002781">
    <property type="entry name" value="TM_pro_TauE-like"/>
</dbReference>
<feature type="transmembrane region" description="Helical" evidence="5">
    <location>
        <begin position="151"/>
        <end position="177"/>
    </location>
</feature>
<dbReference type="RefSeq" id="WP_038497715.1">
    <property type="nucleotide sequence ID" value="NZ_CP009238.1"/>
</dbReference>
<evidence type="ECO:0000313" key="6">
    <source>
        <dbReference type="EMBL" id="AIL31933.1"/>
    </source>
</evidence>
<dbReference type="eggNOG" id="COG0730">
    <property type="taxonomic scope" value="Bacteria"/>
</dbReference>
<sequence>MSETVLFISVCIVGGVFAGLTSGLMGLGGGLVIVPILCYLLPSIYPELSTSYVLPIAIQTSFALVFFNTLTASLHQYKIGNINLPLIKLMGPILFCSALLTGLLVTKIAPGYLKIFFGLVITYLSLNMLMKKKAHEQHSQETSPPIPKKKSIPVGIAVGAIAATAGISGGAFLGPFFHSCKFPIKRALGNASACGVFLSLGGFISYFISGIRVETGIPYSIGYFSLIAFLSFMTTSLFAASYGVKLQSVLPAQKVKKCFAVFILLIATDMIISGFKLL</sequence>
<protein>
    <recommendedName>
        <fullName evidence="5">Probable membrane transporter protein</fullName>
    </recommendedName>
</protein>
<dbReference type="PANTHER" id="PTHR43483:SF3">
    <property type="entry name" value="MEMBRANE TRANSPORTER PROTEIN HI_0806-RELATED"/>
    <property type="match status" value="1"/>
</dbReference>
<evidence type="ECO:0000256" key="1">
    <source>
        <dbReference type="ARBA" id="ARBA00004141"/>
    </source>
</evidence>
<dbReference type="GO" id="GO:0005886">
    <property type="term" value="C:plasma membrane"/>
    <property type="evidence" value="ECO:0007669"/>
    <property type="project" value="UniProtKB-SubCell"/>
</dbReference>
<keyword evidence="3 5" id="KW-1133">Transmembrane helix</keyword>
<dbReference type="Proteomes" id="UP000028945">
    <property type="component" value="Chromosome"/>
</dbReference>
<gene>
    <name evidence="6" type="ORF">IX83_00065</name>
</gene>
<feature type="transmembrane region" description="Helical" evidence="5">
    <location>
        <begin position="189"/>
        <end position="209"/>
    </location>
</feature>
<comment type="similarity">
    <text evidence="5">Belongs to the 4-toluene sulfonate uptake permease (TSUP) (TC 2.A.102) family.</text>
</comment>
<proteinExistence type="inferred from homology"/>
<feature type="transmembrane region" description="Helical" evidence="5">
    <location>
        <begin position="111"/>
        <end position="130"/>
    </location>
</feature>
<keyword evidence="7" id="KW-1185">Reference proteome</keyword>
<dbReference type="KEGG" id="bpsi:IX83_00065"/>
<dbReference type="HOGENOM" id="CLU_045498_6_0_4"/>
<feature type="transmembrane region" description="Helical" evidence="5">
    <location>
        <begin position="221"/>
        <end position="239"/>
    </location>
</feature>
<keyword evidence="4 5" id="KW-0472">Membrane</keyword>
<feature type="transmembrane region" description="Helical" evidence="5">
    <location>
        <begin position="259"/>
        <end position="277"/>
    </location>
</feature>